<dbReference type="Proteomes" id="UP001162164">
    <property type="component" value="Unassembled WGS sequence"/>
</dbReference>
<evidence type="ECO:0000256" key="8">
    <source>
        <dbReference type="ARBA" id="ARBA00031254"/>
    </source>
</evidence>
<name>A0ABQ9J412_9CUCU</name>
<reference evidence="12" key="1">
    <citation type="journal article" date="2023" name="Insect Mol. Biol.">
        <title>Genome sequencing provides insights into the evolution of gene families encoding plant cell wall-degrading enzymes in longhorned beetles.</title>
        <authorList>
            <person name="Shin N.R."/>
            <person name="Okamura Y."/>
            <person name="Kirsch R."/>
            <person name="Pauchet Y."/>
        </authorList>
    </citation>
    <scope>NUCLEOTIDE SEQUENCE</scope>
    <source>
        <strain evidence="12">MMC_N1</strain>
    </source>
</reference>
<evidence type="ECO:0000256" key="1">
    <source>
        <dbReference type="ARBA" id="ARBA00004123"/>
    </source>
</evidence>
<keyword evidence="13" id="KW-1185">Reference proteome</keyword>
<feature type="region of interest" description="Disordered" evidence="10">
    <location>
        <begin position="524"/>
        <end position="550"/>
    </location>
</feature>
<gene>
    <name evidence="12" type="ORF">NQ317_001711</name>
</gene>
<evidence type="ECO:0000256" key="10">
    <source>
        <dbReference type="SAM" id="MobiDB-lite"/>
    </source>
</evidence>
<evidence type="ECO:0000256" key="6">
    <source>
        <dbReference type="ARBA" id="ARBA00023163"/>
    </source>
</evidence>
<evidence type="ECO:0000313" key="13">
    <source>
        <dbReference type="Proteomes" id="UP001162164"/>
    </source>
</evidence>
<dbReference type="PANTHER" id="PTHR12881:SF10">
    <property type="entry name" value="MEDIATOR OF RNA POLYMERASE II TRANSCRIPTION SUBUNIT 1"/>
    <property type="match status" value="1"/>
</dbReference>
<evidence type="ECO:0000256" key="3">
    <source>
        <dbReference type="ARBA" id="ARBA00020612"/>
    </source>
</evidence>
<dbReference type="Pfam" id="PF10744">
    <property type="entry name" value="Med1"/>
    <property type="match status" value="1"/>
</dbReference>
<evidence type="ECO:0000256" key="4">
    <source>
        <dbReference type="ARBA" id="ARBA00023015"/>
    </source>
</evidence>
<accession>A0ABQ9J412</accession>
<comment type="subcellular location">
    <subcellularLocation>
        <location evidence="1 9">Nucleus</location>
    </subcellularLocation>
</comment>
<keyword evidence="4 9" id="KW-0805">Transcription regulation</keyword>
<comment type="similarity">
    <text evidence="2 9">Belongs to the Mediator complex subunit 1 family.</text>
</comment>
<organism evidence="12 13">
    <name type="scientific">Molorchus minor</name>
    <dbReference type="NCBI Taxonomy" id="1323400"/>
    <lineage>
        <taxon>Eukaryota</taxon>
        <taxon>Metazoa</taxon>
        <taxon>Ecdysozoa</taxon>
        <taxon>Arthropoda</taxon>
        <taxon>Hexapoda</taxon>
        <taxon>Insecta</taxon>
        <taxon>Pterygota</taxon>
        <taxon>Neoptera</taxon>
        <taxon>Endopterygota</taxon>
        <taxon>Coleoptera</taxon>
        <taxon>Polyphaga</taxon>
        <taxon>Cucujiformia</taxon>
        <taxon>Chrysomeloidea</taxon>
        <taxon>Cerambycidae</taxon>
        <taxon>Lamiinae</taxon>
        <taxon>Monochamini</taxon>
        <taxon>Molorchus</taxon>
    </lineage>
</organism>
<keyword evidence="5 9" id="KW-0010">Activator</keyword>
<dbReference type="EMBL" id="JAPWTJ010001311">
    <property type="protein sequence ID" value="KAJ8972690.1"/>
    <property type="molecule type" value="Genomic_DNA"/>
</dbReference>
<keyword evidence="7 9" id="KW-0539">Nucleus</keyword>
<dbReference type="InterPro" id="IPR051999">
    <property type="entry name" value="Mediator_complex_subunit_1"/>
</dbReference>
<protein>
    <recommendedName>
        <fullName evidence="3 9">Mediator of RNA polymerase II transcription subunit 1</fullName>
    </recommendedName>
    <alternativeName>
        <fullName evidence="8 9">Mediator complex subunit 1</fullName>
    </alternativeName>
</protein>
<keyword evidence="6 9" id="KW-0804">Transcription</keyword>
<evidence type="ECO:0000256" key="2">
    <source>
        <dbReference type="ARBA" id="ARBA00006210"/>
    </source>
</evidence>
<evidence type="ECO:0000256" key="7">
    <source>
        <dbReference type="ARBA" id="ARBA00023242"/>
    </source>
</evidence>
<sequence>MNRIQNGTLPLPASNKDKTKDWQLEILMEKLRSKAAQFKTLPEISKNVRMTLLEKRYALDSVEKSQHQKMSRYVTALDQSHIAPKYGGTAGKLKFVVEPSGVFISSDMFYLEIFLDPSGAVKDVKIHHEGKKDQQSCTELVNCLSRGDFDDFTAQLEGFASIYELNAEKKVKCKAFIALESLETDLTTLAQLQMFMKESFSLIHKSPVGILEKRRGGHPMKLTYFVSPYDLINVEKNDLDAISIETIINKKLGYSVTVCMDGSAAHKLQTDSLITVNRNINGKNTPSYSPLTPQNSAVFPACFVLKLNKPMPMCLSLVRQIQKIHPWSEIDTVPTQPLLSLIVQHASDGKMDSSNNKGLFVTLPDQNHCYFMTENKNMDGLLISSIPFTHPAHVANILVILREQALFNTIISSCVRPNSRQDFENMTMFEVSALSSTHISISLEHPMEESMATAEVDLTDISNLVCRIHNPGTPPPANTPDTTSELAAKILNKCFSLPVTLRAIIKLWERQSMRRSTYGGHENFSLPLGSGDPGGHKGGARPRAHGIRGG</sequence>
<dbReference type="PANTHER" id="PTHR12881">
    <property type="entry name" value="MEDIATOR OF RNA POLYMERASE II TRANSCRIPTION SUBUNIT 1"/>
    <property type="match status" value="1"/>
</dbReference>
<evidence type="ECO:0000259" key="11">
    <source>
        <dbReference type="Pfam" id="PF10744"/>
    </source>
</evidence>
<feature type="compositionally biased region" description="Basic residues" evidence="10">
    <location>
        <begin position="538"/>
        <end position="550"/>
    </location>
</feature>
<evidence type="ECO:0000256" key="5">
    <source>
        <dbReference type="ARBA" id="ARBA00023159"/>
    </source>
</evidence>
<evidence type="ECO:0000256" key="9">
    <source>
        <dbReference type="RuleBase" id="RU364059"/>
    </source>
</evidence>
<feature type="domain" description="Mediator complex subunit Med1" evidence="11">
    <location>
        <begin position="94"/>
        <end position="416"/>
    </location>
</feature>
<dbReference type="InterPro" id="IPR019680">
    <property type="entry name" value="Mediator_Med1"/>
</dbReference>
<comment type="caution">
    <text evidence="12">The sequence shown here is derived from an EMBL/GenBank/DDBJ whole genome shotgun (WGS) entry which is preliminary data.</text>
</comment>
<comment type="function">
    <text evidence="9">Component of the Mediator complex, a coactivator involved in the regulated transcription of nearly all RNA polymerase II-dependent genes. Mediator functions as a bridge to convey information from gene-specific regulatory proteins to the basal RNA polymerase II transcription machinery. Mediator is recruited to promoters by direct interactions with regulatory proteins and serves as a scaffold for the assembly of a functional preinitiation complex with RNA polymerase II and the general transcription factors.</text>
</comment>
<evidence type="ECO:0000313" key="12">
    <source>
        <dbReference type="EMBL" id="KAJ8972690.1"/>
    </source>
</evidence>
<proteinExistence type="inferred from homology"/>